<accession>A0A428CWZ1</accession>
<dbReference type="EMBL" id="RJNR01000002">
    <property type="protein sequence ID" value="RSI84394.1"/>
    <property type="molecule type" value="Genomic_DNA"/>
</dbReference>
<dbReference type="RefSeq" id="WP_125415970.1">
    <property type="nucleotide sequence ID" value="NZ_RJNR01000002.1"/>
</dbReference>
<comment type="caution">
    <text evidence="1">The sequence shown here is derived from an EMBL/GenBank/DDBJ whole genome shotgun (WGS) entry which is preliminary data.</text>
</comment>
<dbReference type="Proteomes" id="UP000277742">
    <property type="component" value="Unassembled WGS sequence"/>
</dbReference>
<organism evidence="1 2">
    <name type="scientific">Streptococcus mitis</name>
    <dbReference type="NCBI Taxonomy" id="28037"/>
    <lineage>
        <taxon>Bacteria</taxon>
        <taxon>Bacillati</taxon>
        <taxon>Bacillota</taxon>
        <taxon>Bacilli</taxon>
        <taxon>Lactobacillales</taxon>
        <taxon>Streptococcaceae</taxon>
        <taxon>Streptococcus</taxon>
        <taxon>Streptococcus mitis group</taxon>
    </lineage>
</organism>
<dbReference type="AlphaFoldDB" id="A0A428CWZ1"/>
<sequence>MARQNYFEFIKGMRFDAKKEIDIVKKILQEDIYIKNYKTNLQEFFSDGYKKYYPVEKKGQHVTFEEKFTVIYQRFTSVDCLYTVFEFILDLYSEIINKDKFAINYVTSKELEEIDDYSDYTPETEEQFEIWAEVRDHTSLMDQYEKLCERLEYSLDKTNHELITLDSGNRIIVEKNVYASEVSQIVSETSIEDAIKVLEYNHFLNKGNIQRKKEILLSLAGYLEPYLKKFDDPEKLPKELKGIYNELKIVLQTKGADTDKKGNQIPKKIAVFDNLSEMYNKGGLRHNNDKQYHLDMNDEELEQWYDNIYSSTLFVILSLEMGKNLSKLNELKKK</sequence>
<proteinExistence type="predicted"/>
<evidence type="ECO:0000313" key="2">
    <source>
        <dbReference type="Proteomes" id="UP000277742"/>
    </source>
</evidence>
<name>A0A428CWZ1_STRMT</name>
<reference evidence="1 2" key="1">
    <citation type="submission" date="2018-11" db="EMBL/GenBank/DDBJ databases">
        <title>Species Designations Belie Phenotypic and Genotypic Heterogeneity in Oral Streptococci.</title>
        <authorList>
            <person name="Velsko I."/>
        </authorList>
    </citation>
    <scope>NUCLEOTIDE SEQUENCE [LARGE SCALE GENOMIC DNA]</scope>
    <source>
        <strain evidence="1 2">BCA12</strain>
    </source>
</reference>
<protein>
    <submittedName>
        <fullName evidence="1">Uncharacterized protein</fullName>
    </submittedName>
</protein>
<evidence type="ECO:0000313" key="1">
    <source>
        <dbReference type="EMBL" id="RSI84394.1"/>
    </source>
</evidence>
<gene>
    <name evidence="1" type="ORF">D8855_03135</name>
</gene>